<sequence>MKLSGFRDEDHYSLMPTFKTTESMTIATLTRHSRMTDDNIPQQGRRFSLTYMKTDEVLRDSNRMWFRMARLFSDVALGQYNVDVKFGRIVEREIGISVIGSGGYSGGFVNFERVLKDASIEDLLDLIALMFRFAKANHRGQFLSTARRIFSETQVGPVTVLFRPFESIFCPKGDTPWHHDHPKNSNATQCGSH</sequence>
<proteinExistence type="predicted"/>
<protein>
    <submittedName>
        <fullName evidence="1">Uncharacterized protein</fullName>
    </submittedName>
</protein>
<dbReference type="KEGG" id="ppso:QPJ95_18380"/>
<dbReference type="EMBL" id="CP127247">
    <property type="protein sequence ID" value="WIY24494.1"/>
    <property type="molecule type" value="Genomic_DNA"/>
</dbReference>
<evidence type="ECO:0000313" key="2">
    <source>
        <dbReference type="Proteomes" id="UP001238334"/>
    </source>
</evidence>
<evidence type="ECO:0000313" key="1">
    <source>
        <dbReference type="EMBL" id="WIY24494.1"/>
    </source>
</evidence>
<gene>
    <name evidence="1" type="ORF">QPJ95_18380</name>
</gene>
<name>A0A9Y2P3P6_9RHOB</name>
<dbReference type="RefSeq" id="WP_286018179.1">
    <property type="nucleotide sequence ID" value="NZ_CP127247.1"/>
</dbReference>
<organism evidence="1 2">
    <name type="scientific">Parasedimentitalea psychrophila</name>
    <dbReference type="NCBI Taxonomy" id="2997337"/>
    <lineage>
        <taxon>Bacteria</taxon>
        <taxon>Pseudomonadati</taxon>
        <taxon>Pseudomonadota</taxon>
        <taxon>Alphaproteobacteria</taxon>
        <taxon>Rhodobacterales</taxon>
        <taxon>Paracoccaceae</taxon>
        <taxon>Parasedimentitalea</taxon>
    </lineage>
</organism>
<dbReference type="AlphaFoldDB" id="A0A9Y2P3P6"/>
<keyword evidence="2" id="KW-1185">Reference proteome</keyword>
<reference evidence="1 2" key="1">
    <citation type="submission" date="2023-06" db="EMBL/GenBank/DDBJ databases">
        <title>Parasedimentitalea psychrophila sp. nov., a psychrophilic bacterium isolated from deep-sea sediment.</title>
        <authorList>
            <person name="Li A."/>
        </authorList>
    </citation>
    <scope>NUCLEOTIDE SEQUENCE [LARGE SCALE GENOMIC DNA]</scope>
    <source>
        <strain evidence="1 2">QS115</strain>
    </source>
</reference>
<dbReference type="Proteomes" id="UP001238334">
    <property type="component" value="Chromosome"/>
</dbReference>
<accession>A0A9Y2P3P6</accession>